<keyword evidence="3 7" id="KW-0698">rRNA processing</keyword>
<dbReference type="PANTHER" id="PTHR11265:SF0">
    <property type="entry name" value="12S RRNA N4-METHYLCYTIDINE METHYLTRANSFERASE"/>
    <property type="match status" value="1"/>
</dbReference>
<dbReference type="PIRSF" id="PIRSF004486">
    <property type="entry name" value="MraW"/>
    <property type="match status" value="1"/>
</dbReference>
<dbReference type="FunFam" id="1.10.150.170:FF:000001">
    <property type="entry name" value="Ribosomal RNA small subunit methyltransferase H"/>
    <property type="match status" value="1"/>
</dbReference>
<keyword evidence="10" id="KW-1185">Reference proteome</keyword>
<dbReference type="Pfam" id="PF01795">
    <property type="entry name" value="Methyltransf_5"/>
    <property type="match status" value="1"/>
</dbReference>
<dbReference type="EC" id="2.1.1.199" evidence="7"/>
<keyword evidence="4 7" id="KW-0489">Methyltransferase</keyword>
<dbReference type="InterPro" id="IPR029063">
    <property type="entry name" value="SAM-dependent_MTases_sf"/>
</dbReference>
<dbReference type="SUPFAM" id="SSF81799">
    <property type="entry name" value="Putative methyltransferase TM0872, insert domain"/>
    <property type="match status" value="1"/>
</dbReference>
<dbReference type="PANTHER" id="PTHR11265">
    <property type="entry name" value="S-ADENOSYL-METHYLTRANSFERASE MRAW"/>
    <property type="match status" value="1"/>
</dbReference>
<accession>A0A397QV16</accession>
<feature type="binding site" evidence="7">
    <location>
        <position position="100"/>
    </location>
    <ligand>
        <name>S-adenosyl-L-methionine</name>
        <dbReference type="ChEBI" id="CHEBI:59789"/>
    </ligand>
</feature>
<feature type="binding site" evidence="7">
    <location>
        <position position="107"/>
    </location>
    <ligand>
        <name>S-adenosyl-L-methionine</name>
        <dbReference type="ChEBI" id="CHEBI:59789"/>
    </ligand>
</feature>
<feature type="binding site" evidence="7">
    <location>
        <position position="51"/>
    </location>
    <ligand>
        <name>S-adenosyl-L-methionine</name>
        <dbReference type="ChEBI" id="CHEBI:59789"/>
    </ligand>
</feature>
<sequence length="306" mass="34655">MYVHKSVLLNEAIEGLNIKPDGIYVDATTGGGGHSSHILSKLTTGHLYCFDQDEYAYKRSKEVLDPISKDNYTFIPSNFVNVKSELNKLGVTKIDGILYDLGVSSFQFDIPERGFSYNYDAPLDMRMNQNQELTAEIIVNTWSFNDLMRIFTRYGEDPFSKQIARAIERERAIKPIHTTFELVDVIKSALPAKVLSKKGHPAKQTFQALRIAVNDELKVFEVSINDALDMLAPKGRAVVITFHSLEDRICKTVFKERSTVDIPKGVPLNIEAPYELITRKPVTASEEELKENNRAHSAKMRIIEKK</sequence>
<dbReference type="InterPro" id="IPR002903">
    <property type="entry name" value="RsmH"/>
</dbReference>
<evidence type="ECO:0000256" key="4">
    <source>
        <dbReference type="ARBA" id="ARBA00022603"/>
    </source>
</evidence>
<organism evidence="9 10">
    <name type="scientific">Anaeroplasma bactoclasticum</name>
    <dbReference type="NCBI Taxonomy" id="2088"/>
    <lineage>
        <taxon>Bacteria</taxon>
        <taxon>Bacillati</taxon>
        <taxon>Mycoplasmatota</taxon>
        <taxon>Mollicutes</taxon>
        <taxon>Anaeroplasmatales</taxon>
        <taxon>Anaeroplasmataceae</taxon>
        <taxon>Anaeroplasma</taxon>
    </lineage>
</organism>
<name>A0A397QV16_9MOLU</name>
<reference evidence="9 10" key="1">
    <citation type="submission" date="2018-08" db="EMBL/GenBank/DDBJ databases">
        <title>Genomic Encyclopedia of Archaeal and Bacterial Type Strains, Phase II (KMG-II): from individual species to whole genera.</title>
        <authorList>
            <person name="Goeker M."/>
        </authorList>
    </citation>
    <scope>NUCLEOTIDE SEQUENCE [LARGE SCALE GENOMIC DNA]</scope>
    <source>
        <strain evidence="9 10">ATCC 27112</strain>
    </source>
</reference>
<dbReference type="InParanoid" id="A0A397QV16"/>
<dbReference type="NCBIfam" id="TIGR00006">
    <property type="entry name" value="16S rRNA (cytosine(1402)-N(4))-methyltransferase RsmH"/>
    <property type="match status" value="1"/>
</dbReference>
<evidence type="ECO:0000256" key="2">
    <source>
        <dbReference type="ARBA" id="ARBA00022490"/>
    </source>
</evidence>
<dbReference type="Gene3D" id="1.10.150.170">
    <property type="entry name" value="Putative methyltransferase TM0872, insert domain"/>
    <property type="match status" value="1"/>
</dbReference>
<keyword evidence="5 7" id="KW-0808">Transferase</keyword>
<dbReference type="Gene3D" id="3.40.50.150">
    <property type="entry name" value="Vaccinia Virus protein VP39"/>
    <property type="match status" value="1"/>
</dbReference>
<keyword evidence="2 7" id="KW-0963">Cytoplasm</keyword>
<dbReference type="Proteomes" id="UP000266506">
    <property type="component" value="Unassembled WGS sequence"/>
</dbReference>
<dbReference type="InterPro" id="IPR023397">
    <property type="entry name" value="SAM-dep_MeTrfase_MraW_recog"/>
</dbReference>
<dbReference type="FunCoup" id="A0A397QV16">
    <property type="interactions" value="332"/>
</dbReference>
<comment type="similarity">
    <text evidence="1 7">Belongs to the methyltransferase superfamily. RsmH family.</text>
</comment>
<evidence type="ECO:0000256" key="5">
    <source>
        <dbReference type="ARBA" id="ARBA00022679"/>
    </source>
</evidence>
<proteinExistence type="inferred from homology"/>
<evidence type="ECO:0000313" key="10">
    <source>
        <dbReference type="Proteomes" id="UP000266506"/>
    </source>
</evidence>
<keyword evidence="6 7" id="KW-0949">S-adenosyl-L-methionine</keyword>
<feature type="region of interest" description="Disordered" evidence="8">
    <location>
        <begin position="287"/>
        <end position="306"/>
    </location>
</feature>
<dbReference type="RefSeq" id="WP_119017001.1">
    <property type="nucleotide sequence ID" value="NZ_QXEV01000042.1"/>
</dbReference>
<dbReference type="AlphaFoldDB" id="A0A397QV16"/>
<comment type="function">
    <text evidence="7">Specifically methylates the N4 position of cytidine in position 1402 (C1402) of 16S rRNA.</text>
</comment>
<dbReference type="SUPFAM" id="SSF53335">
    <property type="entry name" value="S-adenosyl-L-methionine-dependent methyltransferases"/>
    <property type="match status" value="1"/>
</dbReference>
<gene>
    <name evidence="7" type="primary">rsmH</name>
    <name evidence="9" type="ORF">EI71_01962</name>
</gene>
<protein>
    <recommendedName>
        <fullName evidence="7">Ribosomal RNA small subunit methyltransferase H</fullName>
        <ecNumber evidence="7">2.1.1.199</ecNumber>
    </recommendedName>
    <alternativeName>
        <fullName evidence="7">16S rRNA m(4)C1402 methyltransferase</fullName>
    </alternativeName>
    <alternativeName>
        <fullName evidence="7">rRNA (cytosine-N(4)-)-methyltransferase RsmH</fullName>
    </alternativeName>
</protein>
<evidence type="ECO:0000256" key="8">
    <source>
        <dbReference type="SAM" id="MobiDB-lite"/>
    </source>
</evidence>
<dbReference type="GO" id="GO:0071424">
    <property type="term" value="F:rRNA (cytosine-N4-)-methyltransferase activity"/>
    <property type="evidence" value="ECO:0007669"/>
    <property type="project" value="UniProtKB-UniRule"/>
</dbReference>
<dbReference type="EMBL" id="QXEV01000042">
    <property type="protein sequence ID" value="RIA64746.1"/>
    <property type="molecule type" value="Genomic_DNA"/>
</dbReference>
<dbReference type="GO" id="GO:0005737">
    <property type="term" value="C:cytoplasm"/>
    <property type="evidence" value="ECO:0007669"/>
    <property type="project" value="UniProtKB-SubCell"/>
</dbReference>
<evidence type="ECO:0000256" key="7">
    <source>
        <dbReference type="HAMAP-Rule" id="MF_01007"/>
    </source>
</evidence>
<comment type="subcellular location">
    <subcellularLocation>
        <location evidence="7">Cytoplasm</location>
    </subcellularLocation>
</comment>
<evidence type="ECO:0000256" key="1">
    <source>
        <dbReference type="ARBA" id="ARBA00010396"/>
    </source>
</evidence>
<comment type="caution">
    <text evidence="9">The sequence shown here is derived from an EMBL/GenBank/DDBJ whole genome shotgun (WGS) entry which is preliminary data.</text>
</comment>
<dbReference type="HAMAP" id="MF_01007">
    <property type="entry name" value="16SrRNA_methyltr_H"/>
    <property type="match status" value="1"/>
</dbReference>
<evidence type="ECO:0000256" key="3">
    <source>
        <dbReference type="ARBA" id="ARBA00022552"/>
    </source>
</evidence>
<dbReference type="OrthoDB" id="9806637at2"/>
<comment type="catalytic activity">
    <reaction evidence="7">
        <text>cytidine(1402) in 16S rRNA + S-adenosyl-L-methionine = N(4)-methylcytidine(1402) in 16S rRNA + S-adenosyl-L-homocysteine + H(+)</text>
        <dbReference type="Rhea" id="RHEA:42928"/>
        <dbReference type="Rhea" id="RHEA-COMP:10286"/>
        <dbReference type="Rhea" id="RHEA-COMP:10287"/>
        <dbReference type="ChEBI" id="CHEBI:15378"/>
        <dbReference type="ChEBI" id="CHEBI:57856"/>
        <dbReference type="ChEBI" id="CHEBI:59789"/>
        <dbReference type="ChEBI" id="CHEBI:74506"/>
        <dbReference type="ChEBI" id="CHEBI:82748"/>
        <dbReference type="EC" id="2.1.1.199"/>
    </reaction>
</comment>
<dbReference type="GO" id="GO:0070475">
    <property type="term" value="P:rRNA base methylation"/>
    <property type="evidence" value="ECO:0007669"/>
    <property type="project" value="UniProtKB-UniRule"/>
</dbReference>
<feature type="binding site" evidence="7">
    <location>
        <position position="79"/>
    </location>
    <ligand>
        <name>S-adenosyl-L-methionine</name>
        <dbReference type="ChEBI" id="CHEBI:59789"/>
    </ligand>
</feature>
<evidence type="ECO:0000256" key="6">
    <source>
        <dbReference type="ARBA" id="ARBA00022691"/>
    </source>
</evidence>
<evidence type="ECO:0000313" key="9">
    <source>
        <dbReference type="EMBL" id="RIA64746.1"/>
    </source>
</evidence>
<feature type="binding site" evidence="7">
    <location>
        <begin position="32"/>
        <end position="34"/>
    </location>
    <ligand>
        <name>S-adenosyl-L-methionine</name>
        <dbReference type="ChEBI" id="CHEBI:59789"/>
    </ligand>
</feature>